<comment type="caution">
    <text evidence="2">The sequence shown here is derived from an EMBL/GenBank/DDBJ whole genome shotgun (WGS) entry which is preliminary data.</text>
</comment>
<dbReference type="Proteomes" id="UP001066276">
    <property type="component" value="Chromosome 1_2"/>
</dbReference>
<evidence type="ECO:0000313" key="3">
    <source>
        <dbReference type="Proteomes" id="UP001066276"/>
    </source>
</evidence>
<accession>A0AAV7W521</accession>
<organism evidence="2 3">
    <name type="scientific">Pleurodeles waltl</name>
    <name type="common">Iberian ribbed newt</name>
    <dbReference type="NCBI Taxonomy" id="8319"/>
    <lineage>
        <taxon>Eukaryota</taxon>
        <taxon>Metazoa</taxon>
        <taxon>Chordata</taxon>
        <taxon>Craniata</taxon>
        <taxon>Vertebrata</taxon>
        <taxon>Euteleostomi</taxon>
        <taxon>Amphibia</taxon>
        <taxon>Batrachia</taxon>
        <taxon>Caudata</taxon>
        <taxon>Salamandroidea</taxon>
        <taxon>Salamandridae</taxon>
        <taxon>Pleurodelinae</taxon>
        <taxon>Pleurodeles</taxon>
    </lineage>
</organism>
<feature type="region of interest" description="Disordered" evidence="1">
    <location>
        <begin position="62"/>
        <end position="94"/>
    </location>
</feature>
<protein>
    <submittedName>
        <fullName evidence="2">Uncharacterized protein</fullName>
    </submittedName>
</protein>
<feature type="compositionally biased region" description="Pro residues" evidence="1">
    <location>
        <begin position="83"/>
        <end position="94"/>
    </location>
</feature>
<gene>
    <name evidence="2" type="ORF">NDU88_003037</name>
</gene>
<evidence type="ECO:0000256" key="1">
    <source>
        <dbReference type="SAM" id="MobiDB-lite"/>
    </source>
</evidence>
<dbReference type="EMBL" id="JANPWB010000002">
    <property type="protein sequence ID" value="KAJ1207647.1"/>
    <property type="molecule type" value="Genomic_DNA"/>
</dbReference>
<sequence length="94" mass="10289">MRPQPPLRLAPHNAAGVPCPPRPGPAHQICPAGLAGIAKHGPGSHHFLQVPQSQKHAPYLYYTKISPGPTSQQRGRLSRKRPFPYPTPPIHLYP</sequence>
<name>A0AAV7W521_PLEWA</name>
<proteinExistence type="predicted"/>
<feature type="region of interest" description="Disordered" evidence="1">
    <location>
        <begin position="1"/>
        <end position="20"/>
    </location>
</feature>
<keyword evidence="3" id="KW-1185">Reference proteome</keyword>
<dbReference type="AlphaFoldDB" id="A0AAV7W521"/>
<evidence type="ECO:0000313" key="2">
    <source>
        <dbReference type="EMBL" id="KAJ1207647.1"/>
    </source>
</evidence>
<reference evidence="2" key="1">
    <citation type="journal article" date="2022" name="bioRxiv">
        <title>Sequencing and chromosome-scale assembly of the giantPleurodeles waltlgenome.</title>
        <authorList>
            <person name="Brown T."/>
            <person name="Elewa A."/>
            <person name="Iarovenko S."/>
            <person name="Subramanian E."/>
            <person name="Araus A.J."/>
            <person name="Petzold A."/>
            <person name="Susuki M."/>
            <person name="Suzuki K.-i.T."/>
            <person name="Hayashi T."/>
            <person name="Toyoda A."/>
            <person name="Oliveira C."/>
            <person name="Osipova E."/>
            <person name="Leigh N.D."/>
            <person name="Simon A."/>
            <person name="Yun M.H."/>
        </authorList>
    </citation>
    <scope>NUCLEOTIDE SEQUENCE</scope>
    <source>
        <strain evidence="2">20211129_DDA</strain>
        <tissue evidence="2">Liver</tissue>
    </source>
</reference>